<feature type="region of interest" description="Disordered" evidence="1">
    <location>
        <begin position="101"/>
        <end position="132"/>
    </location>
</feature>
<protein>
    <submittedName>
        <fullName evidence="2">Uncharacterized protein</fullName>
    </submittedName>
</protein>
<organism evidence="2 3">
    <name type="scientific">Protopolystoma xenopodis</name>
    <dbReference type="NCBI Taxonomy" id="117903"/>
    <lineage>
        <taxon>Eukaryota</taxon>
        <taxon>Metazoa</taxon>
        <taxon>Spiralia</taxon>
        <taxon>Lophotrochozoa</taxon>
        <taxon>Platyhelminthes</taxon>
        <taxon>Monogenea</taxon>
        <taxon>Polyopisthocotylea</taxon>
        <taxon>Polystomatidea</taxon>
        <taxon>Polystomatidae</taxon>
        <taxon>Protopolystoma</taxon>
    </lineage>
</organism>
<comment type="caution">
    <text evidence="2">The sequence shown here is derived from an EMBL/GenBank/DDBJ whole genome shotgun (WGS) entry which is preliminary data.</text>
</comment>
<proteinExistence type="predicted"/>
<evidence type="ECO:0000313" key="2">
    <source>
        <dbReference type="EMBL" id="VEL36102.1"/>
    </source>
</evidence>
<evidence type="ECO:0000256" key="1">
    <source>
        <dbReference type="SAM" id="MobiDB-lite"/>
    </source>
</evidence>
<accession>A0A3S5C565</accession>
<feature type="compositionally biased region" description="Basic and acidic residues" evidence="1">
    <location>
        <begin position="114"/>
        <end position="123"/>
    </location>
</feature>
<keyword evidence="3" id="KW-1185">Reference proteome</keyword>
<sequence length="232" mass="25586">PDWSFLKQALERQAEKLPVTASIGVSCIIPDEDIPPFSDLSEARSLFTSELWRQCAEHVILGGGNPNGPAAGSHLNLILRPEMIRLMPPLLPCPQAAEATSAFTARASPEDETSSSKDGHLDEEQAPSWPPDSLWDEELIWLTPNVVIHDFHWDESIGCAHPSAELIQLISLAMTSVLSQSQQQTVVQAIKNDSTPVQELGITPENVSSTVSLCYVTLVYFAYHKLYSFLFF</sequence>
<dbReference type="Proteomes" id="UP000784294">
    <property type="component" value="Unassembled WGS sequence"/>
</dbReference>
<feature type="non-terminal residue" evidence="2">
    <location>
        <position position="1"/>
    </location>
</feature>
<dbReference type="OrthoDB" id="10265389at2759"/>
<reference evidence="2" key="1">
    <citation type="submission" date="2018-11" db="EMBL/GenBank/DDBJ databases">
        <authorList>
            <consortium name="Pathogen Informatics"/>
        </authorList>
    </citation>
    <scope>NUCLEOTIDE SEQUENCE</scope>
</reference>
<dbReference type="EMBL" id="CAAALY010251402">
    <property type="protein sequence ID" value="VEL36102.1"/>
    <property type="molecule type" value="Genomic_DNA"/>
</dbReference>
<dbReference type="AlphaFoldDB" id="A0A3S5C565"/>
<gene>
    <name evidence="2" type="ORF">PXEA_LOCUS29542</name>
</gene>
<evidence type="ECO:0000313" key="3">
    <source>
        <dbReference type="Proteomes" id="UP000784294"/>
    </source>
</evidence>
<name>A0A3S5C565_9PLAT</name>